<dbReference type="Gene3D" id="3.40.50.1000">
    <property type="entry name" value="HAD superfamily/HAD-like"/>
    <property type="match status" value="1"/>
</dbReference>
<dbReference type="InterPro" id="IPR050967">
    <property type="entry name" value="Thiamine_Salvage_TenA"/>
</dbReference>
<name>A0A6I9S156_ELAGV</name>
<proteinExistence type="predicted"/>
<dbReference type="GeneID" id="105055788"/>
<dbReference type="AlphaFoldDB" id="A0A6I9S156"/>
<dbReference type="CDD" id="cd19368">
    <property type="entry name" value="TenA_C_AtTH2-like"/>
    <property type="match status" value="1"/>
</dbReference>
<feature type="domain" description="Thiaminase-2/PQQC" evidence="1">
    <location>
        <begin position="117"/>
        <end position="213"/>
    </location>
</feature>
<dbReference type="GO" id="GO:0005829">
    <property type="term" value="C:cytosol"/>
    <property type="evidence" value="ECO:0007669"/>
    <property type="project" value="TreeGrafter"/>
</dbReference>
<dbReference type="SUPFAM" id="SSF56784">
    <property type="entry name" value="HAD-like"/>
    <property type="match status" value="1"/>
</dbReference>
<dbReference type="InterPro" id="IPR023214">
    <property type="entry name" value="HAD_sf"/>
</dbReference>
<dbReference type="KEGG" id="egu:105055788"/>
<dbReference type="InterPro" id="IPR004305">
    <property type="entry name" value="Thiaminase-2/PQQC"/>
</dbReference>
<dbReference type="FunFam" id="1.20.910.10:FF:000006">
    <property type="entry name" value="Bifunctional TH2 protein, mitochondrial"/>
    <property type="match status" value="1"/>
</dbReference>
<reference evidence="3" key="1">
    <citation type="submission" date="2025-08" db="UniProtKB">
        <authorList>
            <consortium name="RefSeq"/>
        </authorList>
    </citation>
    <scope>IDENTIFICATION</scope>
</reference>
<dbReference type="GO" id="GO:0006772">
    <property type="term" value="P:thiamine metabolic process"/>
    <property type="evidence" value="ECO:0007669"/>
    <property type="project" value="UniProtKB-ARBA"/>
</dbReference>
<keyword evidence="2" id="KW-1185">Reference proteome</keyword>
<organism evidence="2 3">
    <name type="scientific">Elaeis guineensis var. tenera</name>
    <name type="common">Oil palm</name>
    <dbReference type="NCBI Taxonomy" id="51953"/>
    <lineage>
        <taxon>Eukaryota</taxon>
        <taxon>Viridiplantae</taxon>
        <taxon>Streptophyta</taxon>
        <taxon>Embryophyta</taxon>
        <taxon>Tracheophyta</taxon>
        <taxon>Spermatophyta</taxon>
        <taxon>Magnoliopsida</taxon>
        <taxon>Liliopsida</taxon>
        <taxon>Arecaceae</taxon>
        <taxon>Arecoideae</taxon>
        <taxon>Cocoseae</taxon>
        <taxon>Elaeidinae</taxon>
        <taxon>Elaeis</taxon>
    </lineage>
</organism>
<dbReference type="PANTHER" id="PTHR43198">
    <property type="entry name" value="BIFUNCTIONAL TH2 PROTEIN"/>
    <property type="match status" value="1"/>
</dbReference>
<accession>A0A6I9S156</accession>
<dbReference type="FunCoup" id="A0A6I9S156">
    <property type="interactions" value="2021"/>
</dbReference>
<dbReference type="SUPFAM" id="SSF48613">
    <property type="entry name" value="Heme oxygenase-like"/>
    <property type="match status" value="1"/>
</dbReference>
<dbReference type="InterPro" id="IPR036412">
    <property type="entry name" value="HAD-like_sf"/>
</dbReference>
<evidence type="ECO:0000313" key="2">
    <source>
        <dbReference type="Proteomes" id="UP000504607"/>
    </source>
</evidence>
<dbReference type="InterPro" id="IPR016084">
    <property type="entry name" value="Haem_Oase-like_multi-hlx"/>
</dbReference>
<feature type="domain" description="Thiaminase-2/PQQC" evidence="1">
    <location>
        <begin position="236"/>
        <end position="322"/>
    </location>
</feature>
<protein>
    <submittedName>
        <fullName evidence="3">Bifunctional TH2 protein, mitochondrial</fullName>
    </submittedName>
</protein>
<dbReference type="OrthoDB" id="10028886at2759"/>
<gene>
    <name evidence="3" type="primary">LOC105055788</name>
</gene>
<dbReference type="Proteomes" id="UP000504607">
    <property type="component" value="Chromosome 12"/>
</dbReference>
<dbReference type="Gene3D" id="1.20.910.10">
    <property type="entry name" value="Heme oxygenase-like"/>
    <property type="match status" value="1"/>
</dbReference>
<dbReference type="InParanoid" id="A0A6I9S156"/>
<sequence>MRFLSHLLPLRRNPNPSYCFFSLSAPRSLASTCPRFGFLNRDRPPRCLPKGFRSIAAANQRASPPRLVPERAVATRSWPSSAGRAMAGVAAAVEEGSAAKRFWIRSRKEAVFAEYTPFVVCLAAGRLEMEAFRNYIAQDVHFLRTFAQAYEMAEECADDDDAKAAITDLRKAVLEELKMHNSFVQEWGIDPTKEIIPIPATVKYTDFLLATAAGKVEGGKGPGKIVTPFEKTKIAAYTVGAMTPCMRLYAFLGKELQMYLQHDENGHPYKKWIDNYSSESFEADAVQIEELLDKLSVSLTGEELEVIEKLYRQAMKLEIEFFLAQPIVQPAVVPLTRLHDPANCLVIFSDFDLTCTVVDSSAILAEIAILSASKTDQTGTENLDARRSSSEMRNSWDALSKQYTEEYEQCIESLLPEEEAKTFDYEGLYKSLGQLSEFEKRANSRVIESGVLKGMNLDDIKRAGERLILQDGCIDFFQKVVKEKENLNVDLHVLSYCWCADLIRSAFSSVGCLNDLNIHSNEFNYEESISTGEIVRKMESPMDKVEAFKSILSNLGSNEKRLSVYIGDSVGDLLCLLEADVGIVIGSSTSLRRIGKQFGVSFVPLFRGLINKQRQLNEKDSSIWKGLSGVLYTASSWSEIQAFILGA</sequence>
<dbReference type="RefSeq" id="XP_010936080.1">
    <property type="nucleotide sequence ID" value="XM_010937778.2"/>
</dbReference>
<evidence type="ECO:0000313" key="3">
    <source>
        <dbReference type="RefSeq" id="XP_010936080.1"/>
    </source>
</evidence>
<evidence type="ECO:0000259" key="1">
    <source>
        <dbReference type="Pfam" id="PF03070"/>
    </source>
</evidence>
<dbReference type="Pfam" id="PF03070">
    <property type="entry name" value="TENA_THI-4"/>
    <property type="match status" value="2"/>
</dbReference>
<dbReference type="PANTHER" id="PTHR43198:SF2">
    <property type="entry name" value="SI:CH1073-67J19.1-RELATED"/>
    <property type="match status" value="1"/>
</dbReference>